<dbReference type="EMBL" id="KQ086459">
    <property type="protein sequence ID" value="KLO04695.1"/>
    <property type="molecule type" value="Genomic_DNA"/>
</dbReference>
<dbReference type="Proteomes" id="UP000053477">
    <property type="component" value="Unassembled WGS sequence"/>
</dbReference>
<keyword evidence="3" id="KW-1185">Reference proteome</keyword>
<dbReference type="AlphaFoldDB" id="A0A0H2QYR0"/>
<evidence type="ECO:0000256" key="1">
    <source>
        <dbReference type="SAM" id="MobiDB-lite"/>
    </source>
</evidence>
<evidence type="ECO:0000313" key="3">
    <source>
        <dbReference type="Proteomes" id="UP000053477"/>
    </source>
</evidence>
<feature type="region of interest" description="Disordered" evidence="1">
    <location>
        <begin position="305"/>
        <end position="324"/>
    </location>
</feature>
<gene>
    <name evidence="2" type="ORF">SCHPADRAFT_947510</name>
</gene>
<name>A0A0H2QYR0_9AGAM</name>
<sequence>MRQAEPSDHLPFPRTNSVTSPRARSRHLPYWHACGSTTYTGTNLRDTFFDRFLSPFDPRVSYNHPDAYSHVKTHVPNPSLASHPQLAILDTQTSSPHLGIASRPVPPHFPTPLRSRETTSPLGSASAGSEPFVVPRTYLGHISGTLGRIQSKLATPLNQRFLEIEIPNFPRKLFLDIPNGPPRILCIELYPLTYVPPAPPPTPTRPIAGCESNHHRLPEGYDHLVQRCRYNFFYSAFFHQGSRYQHHSSIRPRLLPRSANNPAPVPLTIEAPPVNEIAVPLFDFSRDIFYDDPWRDPDVHFAPLKRTRSESPEPLASSSRRRLD</sequence>
<proteinExistence type="predicted"/>
<dbReference type="InParanoid" id="A0A0H2QYR0"/>
<feature type="region of interest" description="Disordered" evidence="1">
    <location>
        <begin position="1"/>
        <end position="24"/>
    </location>
</feature>
<organism evidence="2 3">
    <name type="scientific">Schizopora paradoxa</name>
    <dbReference type="NCBI Taxonomy" id="27342"/>
    <lineage>
        <taxon>Eukaryota</taxon>
        <taxon>Fungi</taxon>
        <taxon>Dikarya</taxon>
        <taxon>Basidiomycota</taxon>
        <taxon>Agaricomycotina</taxon>
        <taxon>Agaricomycetes</taxon>
        <taxon>Hymenochaetales</taxon>
        <taxon>Schizoporaceae</taxon>
        <taxon>Schizopora</taxon>
    </lineage>
</organism>
<reference evidence="2 3" key="1">
    <citation type="submission" date="2015-04" db="EMBL/GenBank/DDBJ databases">
        <title>Complete genome sequence of Schizopora paradoxa KUC8140, a cosmopolitan wood degrader in East Asia.</title>
        <authorList>
            <consortium name="DOE Joint Genome Institute"/>
            <person name="Min B."/>
            <person name="Park H."/>
            <person name="Jang Y."/>
            <person name="Kim J.-J."/>
            <person name="Kim K.H."/>
            <person name="Pangilinan J."/>
            <person name="Lipzen A."/>
            <person name="Riley R."/>
            <person name="Grigoriev I.V."/>
            <person name="Spatafora J.W."/>
            <person name="Choi I.-G."/>
        </authorList>
    </citation>
    <scope>NUCLEOTIDE SEQUENCE [LARGE SCALE GENOMIC DNA]</scope>
    <source>
        <strain evidence="2 3">KUC8140</strain>
    </source>
</reference>
<accession>A0A0H2QYR0</accession>
<protein>
    <submittedName>
        <fullName evidence="2">Uncharacterized protein</fullName>
    </submittedName>
</protein>
<evidence type="ECO:0000313" key="2">
    <source>
        <dbReference type="EMBL" id="KLO04695.1"/>
    </source>
</evidence>